<dbReference type="PIRSF" id="PIRSF001365">
    <property type="entry name" value="DHDPS"/>
    <property type="match status" value="1"/>
</dbReference>
<accession>A0A1G9DA22</accession>
<organism evidence="5 6">
    <name type="scientific">Meinhardsimonia xiamenensis</name>
    <dbReference type="NCBI Taxonomy" id="990712"/>
    <lineage>
        <taxon>Bacteria</taxon>
        <taxon>Pseudomonadati</taxon>
        <taxon>Pseudomonadota</taxon>
        <taxon>Alphaproteobacteria</taxon>
        <taxon>Rhodobacterales</taxon>
        <taxon>Paracoccaceae</taxon>
        <taxon>Meinhardsimonia</taxon>
    </lineage>
</organism>
<dbReference type="CDD" id="cd00408">
    <property type="entry name" value="DHDPS-like"/>
    <property type="match status" value="1"/>
</dbReference>
<protein>
    <submittedName>
        <fullName evidence="5">4-hydroxy-tetrahydrodipicolinate synthase</fullName>
    </submittedName>
</protein>
<dbReference type="STRING" id="990712.SAMN05216257_103403"/>
<dbReference type="InterPro" id="IPR002220">
    <property type="entry name" value="DapA-like"/>
</dbReference>
<dbReference type="Gene3D" id="3.20.20.70">
    <property type="entry name" value="Aldolase class I"/>
    <property type="match status" value="1"/>
</dbReference>
<evidence type="ECO:0000313" key="5">
    <source>
        <dbReference type="EMBL" id="SDK60643.1"/>
    </source>
</evidence>
<dbReference type="EMBL" id="FNFV01000003">
    <property type="protein sequence ID" value="SDK60643.1"/>
    <property type="molecule type" value="Genomic_DNA"/>
</dbReference>
<dbReference type="OrthoDB" id="9782828at2"/>
<dbReference type="PRINTS" id="PR00146">
    <property type="entry name" value="DHPICSNTHASE"/>
</dbReference>
<dbReference type="Proteomes" id="UP000199328">
    <property type="component" value="Unassembled WGS sequence"/>
</dbReference>
<feature type="binding site" evidence="4">
    <location>
        <position position="50"/>
    </location>
    <ligand>
        <name>pyruvate</name>
        <dbReference type="ChEBI" id="CHEBI:15361"/>
    </ligand>
</feature>
<gene>
    <name evidence="5" type="ORF">SAMN05216257_103403</name>
</gene>
<evidence type="ECO:0000313" key="6">
    <source>
        <dbReference type="Proteomes" id="UP000199328"/>
    </source>
</evidence>
<proteinExistence type="inferred from homology"/>
<keyword evidence="6" id="KW-1185">Reference proteome</keyword>
<dbReference type="SMART" id="SM01130">
    <property type="entry name" value="DHDPS"/>
    <property type="match status" value="1"/>
</dbReference>
<reference evidence="6" key="1">
    <citation type="submission" date="2016-10" db="EMBL/GenBank/DDBJ databases">
        <authorList>
            <person name="Varghese N."/>
            <person name="Submissions S."/>
        </authorList>
    </citation>
    <scope>NUCLEOTIDE SEQUENCE [LARGE SCALE GENOMIC DNA]</scope>
    <source>
        <strain evidence="6">CGMCC 1.10789</strain>
    </source>
</reference>
<feature type="binding site" evidence="4">
    <location>
        <position position="217"/>
    </location>
    <ligand>
        <name>pyruvate</name>
        <dbReference type="ChEBI" id="CHEBI:15361"/>
    </ligand>
</feature>
<evidence type="ECO:0000256" key="1">
    <source>
        <dbReference type="ARBA" id="ARBA00023239"/>
    </source>
</evidence>
<feature type="active site" description="Schiff-base intermediate with substrate" evidence="3">
    <location>
        <position position="172"/>
    </location>
</feature>
<dbReference type="SUPFAM" id="SSF51569">
    <property type="entry name" value="Aldolase"/>
    <property type="match status" value="1"/>
</dbReference>
<dbReference type="GO" id="GO:0008840">
    <property type="term" value="F:4-hydroxy-tetrahydrodipicolinate synthase activity"/>
    <property type="evidence" value="ECO:0007669"/>
    <property type="project" value="TreeGrafter"/>
</dbReference>
<keyword evidence="1 2" id="KW-0456">Lyase</keyword>
<dbReference type="InterPro" id="IPR013785">
    <property type="entry name" value="Aldolase_TIM"/>
</dbReference>
<evidence type="ECO:0000256" key="2">
    <source>
        <dbReference type="PIRNR" id="PIRNR001365"/>
    </source>
</evidence>
<evidence type="ECO:0000256" key="3">
    <source>
        <dbReference type="PIRSR" id="PIRSR001365-1"/>
    </source>
</evidence>
<sequence>MTRARHGIYAAAITPFDDNFAVDVARFLDHCGYLLSEAGGCDGIAPTGTTGEGTSISMRERLALPAALAEAGIEPERVIFGTGAPSASDAVELARAAVDAGYTNVLVLPPYYYKNPSEDGLFAYYAALVEKIGRDDLRVYLYHFPQMSAVPISTALVTRLRAAFGPVIAGLKDSSGDFAQTRAFVEATGGVEAGFDVFPSSEALLWDGLAIGTAGVISGSTNAFGALAQAALRAPEGPARTAAMARVKAARALAAKFPLVAAMKQIAAWRSGEESWTRMAPPLTPLDAAQRAALAAELAALEGAAPSVAGPA</sequence>
<dbReference type="PANTHER" id="PTHR12128:SF67">
    <property type="entry name" value="BLR3884 PROTEIN"/>
    <property type="match status" value="1"/>
</dbReference>
<dbReference type="RefSeq" id="WP_092500155.1">
    <property type="nucleotide sequence ID" value="NZ_FNFV01000003.1"/>
</dbReference>
<evidence type="ECO:0000256" key="4">
    <source>
        <dbReference type="PIRSR" id="PIRSR001365-2"/>
    </source>
</evidence>
<dbReference type="Pfam" id="PF00701">
    <property type="entry name" value="DHDPS"/>
    <property type="match status" value="1"/>
</dbReference>
<feature type="active site" description="Proton donor/acceptor" evidence="3">
    <location>
        <position position="142"/>
    </location>
</feature>
<name>A0A1G9DA22_9RHOB</name>
<comment type="similarity">
    <text evidence="2">Belongs to the DapA family.</text>
</comment>
<dbReference type="PANTHER" id="PTHR12128">
    <property type="entry name" value="DIHYDRODIPICOLINATE SYNTHASE"/>
    <property type="match status" value="1"/>
</dbReference>
<dbReference type="AlphaFoldDB" id="A0A1G9DA22"/>